<organism evidence="2 3">
    <name type="scientific">Trachymyrmex cornetzi</name>
    <dbReference type="NCBI Taxonomy" id="471704"/>
    <lineage>
        <taxon>Eukaryota</taxon>
        <taxon>Metazoa</taxon>
        <taxon>Ecdysozoa</taxon>
        <taxon>Arthropoda</taxon>
        <taxon>Hexapoda</taxon>
        <taxon>Insecta</taxon>
        <taxon>Pterygota</taxon>
        <taxon>Neoptera</taxon>
        <taxon>Endopterygota</taxon>
        <taxon>Hymenoptera</taxon>
        <taxon>Apocrita</taxon>
        <taxon>Aculeata</taxon>
        <taxon>Formicoidea</taxon>
        <taxon>Formicidae</taxon>
        <taxon>Myrmicinae</taxon>
        <taxon>Trachymyrmex</taxon>
    </lineage>
</organism>
<dbReference type="AlphaFoldDB" id="A0A195DLV5"/>
<evidence type="ECO:0000256" key="1">
    <source>
        <dbReference type="SAM" id="MobiDB-lite"/>
    </source>
</evidence>
<feature type="compositionally biased region" description="Low complexity" evidence="1">
    <location>
        <begin position="92"/>
        <end position="114"/>
    </location>
</feature>
<evidence type="ECO:0000313" key="3">
    <source>
        <dbReference type="Proteomes" id="UP000078492"/>
    </source>
</evidence>
<evidence type="ECO:0000313" key="2">
    <source>
        <dbReference type="EMBL" id="KYN13812.1"/>
    </source>
</evidence>
<gene>
    <name evidence="2" type="ORF">ALC57_13886</name>
</gene>
<dbReference type="Proteomes" id="UP000078492">
    <property type="component" value="Unassembled WGS sequence"/>
</dbReference>
<keyword evidence="3" id="KW-1185">Reference proteome</keyword>
<accession>A0A195DLV5</accession>
<feature type="non-terminal residue" evidence="2">
    <location>
        <position position="1"/>
    </location>
</feature>
<name>A0A195DLV5_9HYME</name>
<dbReference type="EMBL" id="KQ980734">
    <property type="protein sequence ID" value="KYN13812.1"/>
    <property type="molecule type" value="Genomic_DNA"/>
</dbReference>
<feature type="region of interest" description="Disordered" evidence="1">
    <location>
        <begin position="86"/>
        <end position="114"/>
    </location>
</feature>
<protein>
    <submittedName>
        <fullName evidence="2">Uncharacterized protein</fullName>
    </submittedName>
</protein>
<sequence length="229" mass="25181">YVRPSVRSLFTSPRIASLRHAGKEKACIRRSSNSRPAFRAACILRLVPALKFHPCPTGRERNREERVEVLGLCVVVQGFVRPSVGPPLPRRSATTASPLPTATATSTSSSSSSSSSFYISCTTTLPPSHLLFYRYSSTTQLATLVATLRRAKLPYRRRPFYSPLALDSPNCNPSPWNSGQSSRGPASKEASFALSTYPRIMINGVLLFLALATPFHTSQNKQRRSRVAK</sequence>
<reference evidence="2 3" key="1">
    <citation type="submission" date="2015-09" db="EMBL/GenBank/DDBJ databases">
        <title>Trachymyrmex cornetzi WGS genome.</title>
        <authorList>
            <person name="Nygaard S."/>
            <person name="Hu H."/>
            <person name="Boomsma J."/>
            <person name="Zhang G."/>
        </authorList>
    </citation>
    <scope>NUCLEOTIDE SEQUENCE [LARGE SCALE GENOMIC DNA]</scope>
    <source>
        <strain evidence="2">Tcor2-1</strain>
        <tissue evidence="2">Whole body</tissue>
    </source>
</reference>
<proteinExistence type="predicted"/>